<evidence type="ECO:0000313" key="2">
    <source>
        <dbReference type="Proteomes" id="UP000712600"/>
    </source>
</evidence>
<dbReference type="AlphaFoldDB" id="A0A8S9QRP3"/>
<dbReference type="Proteomes" id="UP000712600">
    <property type="component" value="Unassembled WGS sequence"/>
</dbReference>
<proteinExistence type="predicted"/>
<dbReference type="EMBL" id="QGKX02001290">
    <property type="protein sequence ID" value="KAF3540884.1"/>
    <property type="molecule type" value="Genomic_DNA"/>
</dbReference>
<gene>
    <name evidence="1" type="ORF">F2Q69_00019396</name>
</gene>
<organism evidence="1 2">
    <name type="scientific">Brassica cretica</name>
    <name type="common">Mustard</name>
    <dbReference type="NCBI Taxonomy" id="69181"/>
    <lineage>
        <taxon>Eukaryota</taxon>
        <taxon>Viridiplantae</taxon>
        <taxon>Streptophyta</taxon>
        <taxon>Embryophyta</taxon>
        <taxon>Tracheophyta</taxon>
        <taxon>Spermatophyta</taxon>
        <taxon>Magnoliopsida</taxon>
        <taxon>eudicotyledons</taxon>
        <taxon>Gunneridae</taxon>
        <taxon>Pentapetalae</taxon>
        <taxon>rosids</taxon>
        <taxon>malvids</taxon>
        <taxon>Brassicales</taxon>
        <taxon>Brassicaceae</taxon>
        <taxon>Brassiceae</taxon>
        <taxon>Brassica</taxon>
    </lineage>
</organism>
<evidence type="ECO:0000313" key="1">
    <source>
        <dbReference type="EMBL" id="KAF3540884.1"/>
    </source>
</evidence>
<comment type="caution">
    <text evidence="1">The sequence shown here is derived from an EMBL/GenBank/DDBJ whole genome shotgun (WGS) entry which is preliminary data.</text>
</comment>
<protein>
    <submittedName>
        <fullName evidence="1">Uncharacterized protein</fullName>
    </submittedName>
</protein>
<sequence>MLEARWQPPHCRVSGQEIIPGQSWSGFGTSLPYPAPTSIIFFLILTHDSRAPLHHPAPNSIINSILTCEYQTSLHHLALKPSTYSVIKERLQYPAAIIPCQLLNGIATSLRDVALASFALHGFDARCTHLAPSWSLWFSKVVDVMFGPERVCYLAASGHSGTERVSYLAPVSRSTLHSSRVDASGRFSTSLQFPFCQDDHFLLLKSPNVSKYLQKL</sequence>
<accession>A0A8S9QRP3</accession>
<name>A0A8S9QRP3_BRACR</name>
<reference evidence="1" key="1">
    <citation type="submission" date="2019-12" db="EMBL/GenBank/DDBJ databases">
        <title>Genome sequencing and annotation of Brassica cretica.</title>
        <authorList>
            <person name="Studholme D.J."/>
            <person name="Sarris P."/>
        </authorList>
    </citation>
    <scope>NUCLEOTIDE SEQUENCE</scope>
    <source>
        <strain evidence="1">PFS-109/04</strain>
        <tissue evidence="1">Leaf</tissue>
    </source>
</reference>